<evidence type="ECO:0000313" key="1">
    <source>
        <dbReference type="EMBL" id="CEN54028.1"/>
    </source>
</evidence>
<organism evidence="1 2">
    <name type="scientific">Capnocytophaga canis</name>
    <dbReference type="NCBI Taxonomy" id="1848903"/>
    <lineage>
        <taxon>Bacteria</taxon>
        <taxon>Pseudomonadati</taxon>
        <taxon>Bacteroidota</taxon>
        <taxon>Flavobacteriia</taxon>
        <taxon>Flavobacteriales</taxon>
        <taxon>Flavobacteriaceae</taxon>
        <taxon>Capnocytophaga</taxon>
    </lineage>
</organism>
<evidence type="ECO:0000313" key="2">
    <source>
        <dbReference type="Proteomes" id="UP000038200"/>
    </source>
</evidence>
<dbReference type="AlphaFoldDB" id="A0A0B7IVP8"/>
<dbReference type="STRING" id="1848903.CCAND38_420031"/>
<name>A0A0B7IVP8_9FLAO</name>
<dbReference type="Proteomes" id="UP000038200">
    <property type="component" value="Unassembled WGS sequence"/>
</dbReference>
<sequence>MAFPCIRYFLNHILNIPFMLQHTLHMVKKYSFEKQIFTTEITTLWKKNRGINRFFWEKISTFTETNCS</sequence>
<dbReference type="EMBL" id="CDOL01000259">
    <property type="protein sequence ID" value="CEN54028.1"/>
    <property type="molecule type" value="Genomic_DNA"/>
</dbReference>
<proteinExistence type="predicted"/>
<gene>
    <name evidence="1" type="ORF">CCAND93_680049</name>
</gene>
<accession>A0A0B7IVP8</accession>
<reference evidence="1 2" key="1">
    <citation type="submission" date="2015-01" db="EMBL/GenBank/DDBJ databases">
        <authorList>
            <person name="Xiang T."/>
            <person name="Song Y."/>
            <person name="Huang L."/>
            <person name="Wang B."/>
            <person name="Wu P."/>
        </authorList>
    </citation>
    <scope>NUCLEOTIDE SEQUENCE [LARGE SCALE GENOMIC DNA]</scope>
    <source>
        <strain evidence="1 2">CcD93</strain>
    </source>
</reference>
<protein>
    <submittedName>
        <fullName evidence="1">Uncharacterized protein</fullName>
    </submittedName>
</protein>